<evidence type="ECO:0000313" key="2">
    <source>
        <dbReference type="EMBL" id="KAL2468167.1"/>
    </source>
</evidence>
<dbReference type="EMBL" id="JBFOLJ010000017">
    <property type="protein sequence ID" value="KAL2468167.1"/>
    <property type="molecule type" value="Genomic_DNA"/>
</dbReference>
<dbReference type="AlphaFoldDB" id="A0ABD1PW58"/>
<evidence type="ECO:0000313" key="3">
    <source>
        <dbReference type="Proteomes" id="UP001604277"/>
    </source>
</evidence>
<keyword evidence="3" id="KW-1185">Reference proteome</keyword>
<proteinExistence type="predicted"/>
<dbReference type="Pfam" id="PF26130">
    <property type="entry name" value="PB1-like"/>
    <property type="match status" value="1"/>
</dbReference>
<accession>A0ABD1PW58</accession>
<comment type="caution">
    <text evidence="2">The sequence shown here is derived from an EMBL/GenBank/DDBJ whole genome shotgun (WGS) entry which is preliminary data.</text>
</comment>
<feature type="domain" description="PB1-like" evidence="1">
    <location>
        <begin position="20"/>
        <end position="117"/>
    </location>
</feature>
<protein>
    <recommendedName>
        <fullName evidence="1">PB1-like domain-containing protein</fullName>
    </recommendedName>
</protein>
<evidence type="ECO:0000259" key="1">
    <source>
        <dbReference type="Pfam" id="PF26130"/>
    </source>
</evidence>
<sequence length="127" mass="14514">MQLRAPLQHQHAPQYGDDKKYFTIRFFHGGEFTWIQDGIKLYLFGKEEVYYNVDSQSFGVHVLNTIVENLGYSLPITYMYKESGKGLADGLRKLITAADVEDMIQELGVDKTVEIYFVPPGSENVDD</sequence>
<dbReference type="Proteomes" id="UP001604277">
    <property type="component" value="Unassembled WGS sequence"/>
</dbReference>
<dbReference type="InterPro" id="IPR058594">
    <property type="entry name" value="PB1-like_dom_pln"/>
</dbReference>
<gene>
    <name evidence="2" type="ORF">Fot_51692</name>
</gene>
<name>A0ABD1PW58_9LAMI</name>
<organism evidence="2 3">
    <name type="scientific">Forsythia ovata</name>
    <dbReference type="NCBI Taxonomy" id="205694"/>
    <lineage>
        <taxon>Eukaryota</taxon>
        <taxon>Viridiplantae</taxon>
        <taxon>Streptophyta</taxon>
        <taxon>Embryophyta</taxon>
        <taxon>Tracheophyta</taxon>
        <taxon>Spermatophyta</taxon>
        <taxon>Magnoliopsida</taxon>
        <taxon>eudicotyledons</taxon>
        <taxon>Gunneridae</taxon>
        <taxon>Pentapetalae</taxon>
        <taxon>asterids</taxon>
        <taxon>lamiids</taxon>
        <taxon>Lamiales</taxon>
        <taxon>Oleaceae</taxon>
        <taxon>Forsythieae</taxon>
        <taxon>Forsythia</taxon>
    </lineage>
</organism>
<reference evidence="3" key="1">
    <citation type="submission" date="2024-07" db="EMBL/GenBank/DDBJ databases">
        <title>Two chromosome-level genome assemblies of Korean endemic species Abeliophyllum distichum and Forsythia ovata (Oleaceae).</title>
        <authorList>
            <person name="Jang H."/>
        </authorList>
    </citation>
    <scope>NUCLEOTIDE SEQUENCE [LARGE SCALE GENOMIC DNA]</scope>
</reference>